<feature type="non-terminal residue" evidence="2">
    <location>
        <position position="77"/>
    </location>
</feature>
<organism evidence="2 3">
    <name type="scientific">Trifolium medium</name>
    <dbReference type="NCBI Taxonomy" id="97028"/>
    <lineage>
        <taxon>Eukaryota</taxon>
        <taxon>Viridiplantae</taxon>
        <taxon>Streptophyta</taxon>
        <taxon>Embryophyta</taxon>
        <taxon>Tracheophyta</taxon>
        <taxon>Spermatophyta</taxon>
        <taxon>Magnoliopsida</taxon>
        <taxon>eudicotyledons</taxon>
        <taxon>Gunneridae</taxon>
        <taxon>Pentapetalae</taxon>
        <taxon>rosids</taxon>
        <taxon>fabids</taxon>
        <taxon>Fabales</taxon>
        <taxon>Fabaceae</taxon>
        <taxon>Papilionoideae</taxon>
        <taxon>50 kb inversion clade</taxon>
        <taxon>NPAAA clade</taxon>
        <taxon>Hologalegina</taxon>
        <taxon>IRL clade</taxon>
        <taxon>Trifolieae</taxon>
        <taxon>Trifolium</taxon>
    </lineage>
</organism>
<reference evidence="2 3" key="1">
    <citation type="journal article" date="2018" name="Front. Plant Sci.">
        <title>Red Clover (Trifolium pratense) and Zigzag Clover (T. medium) - A Picture of Genomic Similarities and Differences.</title>
        <authorList>
            <person name="Dluhosova J."/>
            <person name="Istvanek J."/>
            <person name="Nedelnik J."/>
            <person name="Repkova J."/>
        </authorList>
    </citation>
    <scope>NUCLEOTIDE SEQUENCE [LARGE SCALE GENOMIC DNA]</scope>
    <source>
        <strain evidence="3">cv. 10/8</strain>
        <tissue evidence="2">Leaf</tissue>
    </source>
</reference>
<dbReference type="EMBL" id="LXQA010332035">
    <property type="protein sequence ID" value="MCI44537.1"/>
    <property type="molecule type" value="Genomic_DNA"/>
</dbReference>
<keyword evidence="3" id="KW-1185">Reference proteome</keyword>
<accession>A0A392S808</accession>
<comment type="caution">
    <text evidence="2">The sequence shown here is derived from an EMBL/GenBank/DDBJ whole genome shotgun (WGS) entry which is preliminary data.</text>
</comment>
<evidence type="ECO:0000256" key="1">
    <source>
        <dbReference type="SAM" id="Coils"/>
    </source>
</evidence>
<evidence type="ECO:0000313" key="2">
    <source>
        <dbReference type="EMBL" id="MCI44537.1"/>
    </source>
</evidence>
<protein>
    <submittedName>
        <fullName evidence="2">Nuclear cap-binding protein subunit 1-like</fullName>
    </submittedName>
</protein>
<evidence type="ECO:0000313" key="3">
    <source>
        <dbReference type="Proteomes" id="UP000265520"/>
    </source>
</evidence>
<feature type="coiled-coil region" evidence="1">
    <location>
        <begin position="4"/>
        <end position="68"/>
    </location>
</feature>
<keyword evidence="1" id="KW-0175">Coiled coil</keyword>
<name>A0A392S808_9FABA</name>
<dbReference type="AlphaFoldDB" id="A0A392S808"/>
<sequence>MQNISSAEVAVNEAKAEVDAAASKLALVDGEPVIGENPARLNRLKSHAEKAQEELVSIRESVEAKEALLGRATDENE</sequence>
<proteinExistence type="predicted"/>
<dbReference type="Proteomes" id="UP000265520">
    <property type="component" value="Unassembled WGS sequence"/>
</dbReference>